<dbReference type="Proteomes" id="UP000823613">
    <property type="component" value="Unassembled WGS sequence"/>
</dbReference>
<evidence type="ECO:0000256" key="4">
    <source>
        <dbReference type="ARBA" id="ARBA00022692"/>
    </source>
</evidence>
<dbReference type="InterPro" id="IPR051447">
    <property type="entry name" value="Lipoprotein-release_system"/>
</dbReference>
<evidence type="ECO:0000313" key="10">
    <source>
        <dbReference type="Proteomes" id="UP000823613"/>
    </source>
</evidence>
<evidence type="ECO:0000256" key="5">
    <source>
        <dbReference type="ARBA" id="ARBA00022989"/>
    </source>
</evidence>
<feature type="transmembrane region" description="Helical" evidence="7">
    <location>
        <begin position="745"/>
        <end position="771"/>
    </location>
</feature>
<name>A0A9D9GXK8_9BACL</name>
<sequence length="830" mass="94076">MIILFKNAFSHLFKKPIQILITVLASVFICAACVICLYFPSVLRVNASKWANTFSSGNDIVCTTLGYNETNLHNAIAFSEKAKSETPILDYRYTLTYHYNIETPDNVIRSQIIYFEDFKNDFNYFDIPILETCDGTSSLPEIYITYQIKTKFDLDLHDELTLPNIGKAEITGIVDNFGLAGNDGFEIIFTSKQVNKEETGSINFYFKVKGKGTDQFEENKKEVREYFKNFYFPSISISEAETKLETSVNNTMTIVYIACALIIFVMGFLLYSSYSVIIESQYDDLIKLKAMGATPFQSSFALIIETMIYALIGTLVGLGGGYLLSEIIKYVMKGSFPSFNVSPDFLTYFYALLISLGVSLIASFIPAYRLVSKRPFALISRKIKLNKSHKLPLVIVSSFIFIASIFFMVFSSDDLLLVSTIIFLVALIIFVIVVTPSLIRLLASLLNNVFKKGSIKISNYHLKNESTISTLVIVSTLICTLLFASSKLFDVISASGVSTNDIFKSDYVLGSYSNLTSARKGLEIALKNENVTDGAITNIMYNFKNEKDTSIDIFGIFIDSEKEIDYVCRDVKDKNVYSRFEETSNGCILSYGLAKKFDLNIGDTFSLTHNSDKFECSNLVVAGIDYFATTYDYRIVAKRGDFDFSNVHNPVYSVLINGNKQAYLELRGELKKQTGVTLFPFDSYFRKTTSSLKTDELILVLEIVVMYITGFGLVDYIMSSTNKRIKNFSSYHLLGMSKKEIITNFLYESIVITLIVAIYSFLLTLLMYKVGPAFALILDRYMYFEFFTNDLYFYVILYSVILFFAWFFVNTVSTLNALKNQQLARDTDFR</sequence>
<dbReference type="EMBL" id="JADIMY010000113">
    <property type="protein sequence ID" value="MBO8427987.1"/>
    <property type="molecule type" value="Genomic_DNA"/>
</dbReference>
<feature type="transmembrane region" description="Helical" evidence="7">
    <location>
        <begin position="697"/>
        <end position="718"/>
    </location>
</feature>
<proteinExistence type="inferred from homology"/>
<comment type="similarity">
    <text evidence="2">Belongs to the ABC-4 integral membrane protein family. LolC/E subfamily.</text>
</comment>
<organism evidence="9 10">
    <name type="scientific">Candidatus Onthovivens merdipullorum</name>
    <dbReference type="NCBI Taxonomy" id="2840889"/>
    <lineage>
        <taxon>Bacteria</taxon>
        <taxon>Bacillati</taxon>
        <taxon>Bacillota</taxon>
        <taxon>Bacilli</taxon>
        <taxon>Bacillales</taxon>
        <taxon>Candidatus Onthovivens</taxon>
    </lineage>
</organism>
<accession>A0A9D9GXK8</accession>
<dbReference type="Pfam" id="PF02687">
    <property type="entry name" value="FtsX"/>
    <property type="match status" value="1"/>
</dbReference>
<feature type="transmembrane region" description="Helical" evidence="7">
    <location>
        <begin position="416"/>
        <end position="446"/>
    </location>
</feature>
<comment type="subcellular location">
    <subcellularLocation>
        <location evidence="1">Cell membrane</location>
        <topology evidence="1">Multi-pass membrane protein</topology>
    </subcellularLocation>
</comment>
<keyword evidence="4 7" id="KW-0812">Transmembrane</keyword>
<evidence type="ECO:0000256" key="6">
    <source>
        <dbReference type="ARBA" id="ARBA00023136"/>
    </source>
</evidence>
<feature type="domain" description="ABC3 transporter permease C-terminal" evidence="8">
    <location>
        <begin position="257"/>
        <end position="373"/>
    </location>
</feature>
<evidence type="ECO:0000256" key="3">
    <source>
        <dbReference type="ARBA" id="ARBA00022475"/>
    </source>
</evidence>
<keyword evidence="5 7" id="KW-1133">Transmembrane helix</keyword>
<feature type="transmembrane region" description="Helical" evidence="7">
    <location>
        <begin position="299"/>
        <end position="325"/>
    </location>
</feature>
<evidence type="ECO:0000256" key="1">
    <source>
        <dbReference type="ARBA" id="ARBA00004651"/>
    </source>
</evidence>
<evidence type="ECO:0000256" key="2">
    <source>
        <dbReference type="ARBA" id="ARBA00005236"/>
    </source>
</evidence>
<keyword evidence="3" id="KW-1003">Cell membrane</keyword>
<feature type="transmembrane region" description="Helical" evidence="7">
    <location>
        <begin position="254"/>
        <end position="278"/>
    </location>
</feature>
<reference evidence="9" key="2">
    <citation type="journal article" date="2021" name="PeerJ">
        <title>Extensive microbial diversity within the chicken gut microbiome revealed by metagenomics and culture.</title>
        <authorList>
            <person name="Gilroy R."/>
            <person name="Ravi A."/>
            <person name="Getino M."/>
            <person name="Pursley I."/>
            <person name="Horton D.L."/>
            <person name="Alikhan N.F."/>
            <person name="Baker D."/>
            <person name="Gharbi K."/>
            <person name="Hall N."/>
            <person name="Watson M."/>
            <person name="Adriaenssens E.M."/>
            <person name="Foster-Nyarko E."/>
            <person name="Jarju S."/>
            <person name="Secka A."/>
            <person name="Antonio M."/>
            <person name="Oren A."/>
            <person name="Chaudhuri R.R."/>
            <person name="La Ragione R."/>
            <person name="Hildebrand F."/>
            <person name="Pallen M.J."/>
        </authorList>
    </citation>
    <scope>NUCLEOTIDE SEQUENCE</scope>
    <source>
        <strain evidence="9">11159</strain>
    </source>
</reference>
<feature type="transmembrane region" description="Helical" evidence="7">
    <location>
        <begin position="20"/>
        <end position="40"/>
    </location>
</feature>
<gene>
    <name evidence="9" type="ORF">IAC58_05555</name>
</gene>
<dbReference type="InterPro" id="IPR003838">
    <property type="entry name" value="ABC3_permease_C"/>
</dbReference>
<evidence type="ECO:0000259" key="8">
    <source>
        <dbReference type="Pfam" id="PF02687"/>
    </source>
</evidence>
<dbReference type="GO" id="GO:0044874">
    <property type="term" value="P:lipoprotein localization to outer membrane"/>
    <property type="evidence" value="ECO:0007669"/>
    <property type="project" value="TreeGrafter"/>
</dbReference>
<feature type="transmembrane region" description="Helical" evidence="7">
    <location>
        <begin position="791"/>
        <end position="809"/>
    </location>
</feature>
<dbReference type="PANTHER" id="PTHR30489">
    <property type="entry name" value="LIPOPROTEIN-RELEASING SYSTEM TRANSMEMBRANE PROTEIN LOLE"/>
    <property type="match status" value="1"/>
</dbReference>
<feature type="transmembrane region" description="Helical" evidence="7">
    <location>
        <begin position="345"/>
        <end position="371"/>
    </location>
</feature>
<protein>
    <submittedName>
        <fullName evidence="9">ABC transporter permease</fullName>
    </submittedName>
</protein>
<evidence type="ECO:0000313" key="9">
    <source>
        <dbReference type="EMBL" id="MBO8427987.1"/>
    </source>
</evidence>
<dbReference type="PANTHER" id="PTHR30489:SF0">
    <property type="entry name" value="LIPOPROTEIN-RELEASING SYSTEM TRANSMEMBRANE PROTEIN LOLE"/>
    <property type="match status" value="1"/>
</dbReference>
<comment type="caution">
    <text evidence="9">The sequence shown here is derived from an EMBL/GenBank/DDBJ whole genome shotgun (WGS) entry which is preliminary data.</text>
</comment>
<dbReference type="GO" id="GO:0098797">
    <property type="term" value="C:plasma membrane protein complex"/>
    <property type="evidence" value="ECO:0007669"/>
    <property type="project" value="TreeGrafter"/>
</dbReference>
<dbReference type="AlphaFoldDB" id="A0A9D9GXK8"/>
<reference evidence="9" key="1">
    <citation type="submission" date="2020-10" db="EMBL/GenBank/DDBJ databases">
        <authorList>
            <person name="Gilroy R."/>
        </authorList>
    </citation>
    <scope>NUCLEOTIDE SEQUENCE</scope>
    <source>
        <strain evidence="9">11159</strain>
    </source>
</reference>
<keyword evidence="6 7" id="KW-0472">Membrane</keyword>
<evidence type="ECO:0000256" key="7">
    <source>
        <dbReference type="SAM" id="Phobius"/>
    </source>
</evidence>
<feature type="transmembrane region" description="Helical" evidence="7">
    <location>
        <begin position="391"/>
        <end position="410"/>
    </location>
</feature>